<keyword evidence="14" id="KW-1185">Reference proteome</keyword>
<keyword evidence="8" id="KW-0520">NAD</keyword>
<reference evidence="13 14" key="1">
    <citation type="submission" date="2020-08" db="EMBL/GenBank/DDBJ databases">
        <title>Genomic Encyclopedia of Archaeal and Bacterial Type Strains, Phase II (KMG-II): from individual species to whole genera.</title>
        <authorList>
            <person name="Goeker M."/>
        </authorList>
    </citation>
    <scope>NUCLEOTIDE SEQUENCE [LARGE SCALE GENOMIC DNA]</scope>
    <source>
        <strain evidence="13 14">DSM 23288</strain>
    </source>
</reference>
<evidence type="ECO:0000256" key="2">
    <source>
        <dbReference type="ARBA" id="ARBA00004777"/>
    </source>
</evidence>
<keyword evidence="6 12" id="KW-0274">FAD</keyword>
<comment type="pathway">
    <text evidence="2 12">One-carbon metabolism; tetrahydrofolate interconversion.</text>
</comment>
<evidence type="ECO:0000256" key="1">
    <source>
        <dbReference type="ARBA" id="ARBA00001974"/>
    </source>
</evidence>
<dbReference type="SUPFAM" id="SSF51730">
    <property type="entry name" value="FAD-linked oxidoreductase"/>
    <property type="match status" value="1"/>
</dbReference>
<dbReference type="EC" id="1.5.1.54" evidence="12"/>
<dbReference type="PANTHER" id="PTHR45754:SF3">
    <property type="entry name" value="METHYLENETETRAHYDROFOLATE REDUCTASE (NADPH)"/>
    <property type="match status" value="1"/>
</dbReference>
<dbReference type="GO" id="GO:0106312">
    <property type="term" value="F:methylenetetrahydrofolate reductase (NADH) activity"/>
    <property type="evidence" value="ECO:0007669"/>
    <property type="project" value="UniProtKB-EC"/>
</dbReference>
<dbReference type="RefSeq" id="WP_183342946.1">
    <property type="nucleotide sequence ID" value="NZ_JACHNU010000003.1"/>
</dbReference>
<dbReference type="InterPro" id="IPR003171">
    <property type="entry name" value="Mehydrof_redctse-like"/>
</dbReference>
<gene>
    <name evidence="13" type="ORF">BDZ31_002809</name>
</gene>
<comment type="catalytic activity">
    <reaction evidence="11">
        <text>(6S)-5-methyl-5,6,7,8-tetrahydrofolate + NAD(+) = (6R)-5,10-methylene-5,6,7,8-tetrahydrofolate + NADH + H(+)</text>
        <dbReference type="Rhea" id="RHEA:19821"/>
        <dbReference type="ChEBI" id="CHEBI:15378"/>
        <dbReference type="ChEBI" id="CHEBI:15636"/>
        <dbReference type="ChEBI" id="CHEBI:18608"/>
        <dbReference type="ChEBI" id="CHEBI:57540"/>
        <dbReference type="ChEBI" id="CHEBI:57945"/>
        <dbReference type="EC" id="1.5.1.54"/>
    </reaction>
    <physiologicalReaction direction="right-to-left" evidence="11">
        <dbReference type="Rhea" id="RHEA:19823"/>
    </physiologicalReaction>
</comment>
<comment type="similarity">
    <text evidence="3 12">Belongs to the methylenetetrahydrofolate reductase family.</text>
</comment>
<evidence type="ECO:0000313" key="13">
    <source>
        <dbReference type="EMBL" id="MBB4663220.1"/>
    </source>
</evidence>
<dbReference type="Pfam" id="PF02219">
    <property type="entry name" value="MTHFR"/>
    <property type="match status" value="1"/>
</dbReference>
<dbReference type="PANTHER" id="PTHR45754">
    <property type="entry name" value="METHYLENETETRAHYDROFOLATE REDUCTASE"/>
    <property type="match status" value="1"/>
</dbReference>
<dbReference type="InterPro" id="IPR029041">
    <property type="entry name" value="FAD-linked_oxidoreductase-like"/>
</dbReference>
<keyword evidence="7 12" id="KW-0560">Oxidoreductase</keyword>
<dbReference type="InterPro" id="IPR004620">
    <property type="entry name" value="MTHF_reductase_bac"/>
</dbReference>
<dbReference type="GO" id="GO:0005829">
    <property type="term" value="C:cytosol"/>
    <property type="evidence" value="ECO:0007669"/>
    <property type="project" value="InterPro"/>
</dbReference>
<evidence type="ECO:0000256" key="11">
    <source>
        <dbReference type="ARBA" id="ARBA00048628"/>
    </source>
</evidence>
<evidence type="ECO:0000256" key="12">
    <source>
        <dbReference type="RuleBase" id="RU003862"/>
    </source>
</evidence>
<evidence type="ECO:0000256" key="3">
    <source>
        <dbReference type="ARBA" id="ARBA00006743"/>
    </source>
</evidence>
<keyword evidence="4" id="KW-0028">Amino-acid biosynthesis</keyword>
<evidence type="ECO:0000256" key="10">
    <source>
        <dbReference type="ARBA" id="ARBA00034478"/>
    </source>
</evidence>
<dbReference type="Proteomes" id="UP000585272">
    <property type="component" value="Unassembled WGS sequence"/>
</dbReference>
<sequence length="308" mass="33167">MRIDEIIAAGGEPVFSFEFFPPKSEEGEARLFAALEALRPLEPAFVSVTWGAGGSTRTKTIEIVSRIRDNHDLEAMAHFTCVGATRDDLHTALKQMRAAGIQNVLALRGDPPKGETTFRPTEDGLAYASDLTRLVAEGYPEMCLVGACYPEVHTEATDRESDLRHLKEKVDAGARVLITQLFFDNAHYYRFVEDARAVGIDVPIVPGIMPIISAAGVKRMTALGGSTIPPALLEALEARADDEEAVAELGVAYATLQCAELLANGAPGIHFYTINRSPATRAILSALRLQRPWEKGAGAEPALKVAAG</sequence>
<protein>
    <recommendedName>
        <fullName evidence="12">Methylenetetrahydrofolate reductase</fullName>
        <ecNumber evidence="12">1.5.1.54</ecNumber>
    </recommendedName>
</protein>
<dbReference type="CDD" id="cd00537">
    <property type="entry name" value="MTHFR"/>
    <property type="match status" value="1"/>
</dbReference>
<evidence type="ECO:0000256" key="4">
    <source>
        <dbReference type="ARBA" id="ARBA00022605"/>
    </source>
</evidence>
<dbReference type="AlphaFoldDB" id="A0A840IGZ1"/>
<dbReference type="EMBL" id="JACHNU010000003">
    <property type="protein sequence ID" value="MBB4663220.1"/>
    <property type="molecule type" value="Genomic_DNA"/>
</dbReference>
<dbReference type="NCBIfam" id="TIGR00676">
    <property type="entry name" value="fadh2"/>
    <property type="match status" value="1"/>
</dbReference>
<evidence type="ECO:0000256" key="8">
    <source>
        <dbReference type="ARBA" id="ARBA00023027"/>
    </source>
</evidence>
<dbReference type="UniPathway" id="UPA00193"/>
<proteinExistence type="inferred from homology"/>
<comment type="cofactor">
    <cofactor evidence="1 12">
        <name>FAD</name>
        <dbReference type="ChEBI" id="CHEBI:57692"/>
    </cofactor>
</comment>
<dbReference type="GO" id="GO:0009086">
    <property type="term" value="P:methionine biosynthetic process"/>
    <property type="evidence" value="ECO:0007669"/>
    <property type="project" value="UniProtKB-KW"/>
</dbReference>
<comment type="caution">
    <text evidence="13">The sequence shown here is derived from an EMBL/GenBank/DDBJ whole genome shotgun (WGS) entry which is preliminary data.</text>
</comment>
<evidence type="ECO:0000313" key="14">
    <source>
        <dbReference type="Proteomes" id="UP000585272"/>
    </source>
</evidence>
<dbReference type="GO" id="GO:0071949">
    <property type="term" value="F:FAD binding"/>
    <property type="evidence" value="ECO:0007669"/>
    <property type="project" value="TreeGrafter"/>
</dbReference>
<dbReference type="GO" id="GO:0035999">
    <property type="term" value="P:tetrahydrofolate interconversion"/>
    <property type="evidence" value="ECO:0007669"/>
    <property type="project" value="UniProtKB-UniPathway"/>
</dbReference>
<evidence type="ECO:0000256" key="5">
    <source>
        <dbReference type="ARBA" id="ARBA00022630"/>
    </source>
</evidence>
<accession>A0A840IGZ1</accession>
<evidence type="ECO:0000256" key="7">
    <source>
        <dbReference type="ARBA" id="ARBA00023002"/>
    </source>
</evidence>
<keyword evidence="9" id="KW-0486">Methionine biosynthesis</keyword>
<name>A0A840IGZ1_9ACTN</name>
<comment type="pathway">
    <text evidence="10">Amino-acid biosynthesis; L-methionine biosynthesis via de novo pathway.</text>
</comment>
<organism evidence="13 14">
    <name type="scientific">Conexibacter arvalis</name>
    <dbReference type="NCBI Taxonomy" id="912552"/>
    <lineage>
        <taxon>Bacteria</taxon>
        <taxon>Bacillati</taxon>
        <taxon>Actinomycetota</taxon>
        <taxon>Thermoleophilia</taxon>
        <taxon>Solirubrobacterales</taxon>
        <taxon>Conexibacteraceae</taxon>
        <taxon>Conexibacter</taxon>
    </lineage>
</organism>
<keyword evidence="5 12" id="KW-0285">Flavoprotein</keyword>
<evidence type="ECO:0000256" key="9">
    <source>
        <dbReference type="ARBA" id="ARBA00023167"/>
    </source>
</evidence>
<dbReference type="Gene3D" id="3.20.20.220">
    <property type="match status" value="1"/>
</dbReference>
<evidence type="ECO:0000256" key="6">
    <source>
        <dbReference type="ARBA" id="ARBA00022827"/>
    </source>
</evidence>